<name>A0ABT8QZ44_9BACT</name>
<comment type="caution">
    <text evidence="3">The sequence shown here is derived from an EMBL/GenBank/DDBJ whole genome shotgun (WGS) entry which is preliminary data.</text>
</comment>
<feature type="domain" description="TraG P-loop" evidence="2">
    <location>
        <begin position="409"/>
        <end position="823"/>
    </location>
</feature>
<organism evidence="3 4">
    <name type="scientific">Rhodocytophaga aerolata</name>
    <dbReference type="NCBI Taxonomy" id="455078"/>
    <lineage>
        <taxon>Bacteria</taxon>
        <taxon>Pseudomonadati</taxon>
        <taxon>Bacteroidota</taxon>
        <taxon>Cytophagia</taxon>
        <taxon>Cytophagales</taxon>
        <taxon>Rhodocytophagaceae</taxon>
        <taxon>Rhodocytophaga</taxon>
    </lineage>
</organism>
<dbReference type="InterPro" id="IPR022509">
    <property type="entry name" value="Conjugation_ATPase_TraG"/>
</dbReference>
<dbReference type="InterPro" id="IPR027417">
    <property type="entry name" value="P-loop_NTPase"/>
</dbReference>
<dbReference type="InterPro" id="IPR043964">
    <property type="entry name" value="P-loop_TraG"/>
</dbReference>
<dbReference type="PANTHER" id="PTHR38467:SF1">
    <property type="entry name" value="CONJUGATIVE TRANSFER: ASSEMBLY"/>
    <property type="match status" value="1"/>
</dbReference>
<keyword evidence="4" id="KW-1185">Reference proteome</keyword>
<dbReference type="Pfam" id="PF12991">
    <property type="entry name" value="DUF3875"/>
    <property type="match status" value="1"/>
</dbReference>
<dbReference type="InterPro" id="IPR024451">
    <property type="entry name" value="TraG_N_Bacteroidetes"/>
</dbReference>
<dbReference type="SUPFAM" id="SSF52540">
    <property type="entry name" value="P-loop containing nucleoside triphosphate hydrolases"/>
    <property type="match status" value="1"/>
</dbReference>
<reference evidence="3" key="1">
    <citation type="submission" date="2023-07" db="EMBL/GenBank/DDBJ databases">
        <title>The genome sequence of Rhodocytophaga aerolata KACC 12507.</title>
        <authorList>
            <person name="Zhang X."/>
        </authorList>
    </citation>
    <scope>NUCLEOTIDE SEQUENCE</scope>
    <source>
        <strain evidence="3">KACC 12507</strain>
    </source>
</reference>
<proteinExistence type="predicted"/>
<dbReference type="PANTHER" id="PTHR38467">
    <property type="match status" value="1"/>
</dbReference>
<dbReference type="Gene3D" id="3.40.50.300">
    <property type="entry name" value="P-loop containing nucleotide triphosphate hydrolases"/>
    <property type="match status" value="1"/>
</dbReference>
<dbReference type="RefSeq" id="WP_302035475.1">
    <property type="nucleotide sequence ID" value="NZ_JAUKPO010000001.1"/>
</dbReference>
<dbReference type="NCBIfam" id="TIGR03783">
    <property type="entry name" value="Bac_Flav_CT_G"/>
    <property type="match status" value="1"/>
</dbReference>
<dbReference type="Proteomes" id="UP001168528">
    <property type="component" value="Unassembled WGS sequence"/>
</dbReference>
<evidence type="ECO:0000313" key="3">
    <source>
        <dbReference type="EMBL" id="MDO1444671.1"/>
    </source>
</evidence>
<evidence type="ECO:0000259" key="1">
    <source>
        <dbReference type="Pfam" id="PF12991"/>
    </source>
</evidence>
<evidence type="ECO:0000259" key="2">
    <source>
        <dbReference type="Pfam" id="PF19044"/>
    </source>
</evidence>
<accession>A0ABT8QZ44</accession>
<dbReference type="Gene3D" id="1.10.8.730">
    <property type="match status" value="1"/>
</dbReference>
<sequence length="834" mass="95585">MPNPKRKIDEVFPILSIEEGIIVGKNGDLTVAFELAMPEVFTTSTADYDRMHSVFSRALGAIETNIILHKQDWYLVEKYEAQYERYPDSVAILGRSDERSFAEREYIRHRCLLFVTRPMDVVLKKKSSHSSLLSPRLIPREVIDSAYKQQLLEIAEQFVRTLEESKLFKVKRLQENELDYQLTKESIYQNYFSLSSDDLSLTDIEMDGDFRVNGQFCGITAIGELDEFPVQLSNSSPIEKYQVGKHILPGSLGYRVGLSLPFNHIYNQIFYIDNSPKLLKQLEGEARRMTSFSLQSRQNIVNLELKEQFIQKALETGEKVIRVHANVLTWHADREKMLTQRSMVNAGFSRMGFTPRQAVSDAPVLYWSCIPGNSAEIGKDNLAMCFAPEGACLLALENNYGDKSYNNLGVKLTDRTGRPVCVDIFIEPRNKGIIDNRNALLVGPSGSGKSFLTNLMLYHLLEQKTDVIMVDTGHSYKRLCALMGGVYVSFDKDKPLEFNPFYFDTKKLSAEEVDESKQNVVALLLSLWKSEVEAISKSEEVGIENLVNAYYMYLAGNEAYVYPCFNSFFEFFTEQYLPKLEQFNIREKDIDLHNFRFVMARFYKDAYLGYLLNAGPDNQINRLLDERFVVFEMDNIKDNPTLHTVTTIAIMTLYVRKLMRKNSVFNMLVIEEAWRLVGDPRFAKFLKWVAKTARKHFGSLVSVTQEPTDLMSPLVQDAIIKNSAIKILLDFSSYKNQSRMVQEILGLSDEETALLMSVNQGRDPDRKYKEVFISWNGYAKVYGVEVGKESYAAYTTEKSEVRAIEDLQKKYGSIERAIVSFARGEHLSSHKEIN</sequence>
<gene>
    <name evidence="3" type="ORF">Q0590_00335</name>
</gene>
<feature type="domain" description="TraG N-terminal Bacteroidetes" evidence="1">
    <location>
        <begin position="6"/>
        <end position="53"/>
    </location>
</feature>
<dbReference type="EMBL" id="JAUKPO010000001">
    <property type="protein sequence ID" value="MDO1444671.1"/>
    <property type="molecule type" value="Genomic_DNA"/>
</dbReference>
<dbReference type="Pfam" id="PF19044">
    <property type="entry name" value="P-loop_TraG"/>
    <property type="match status" value="1"/>
</dbReference>
<protein>
    <submittedName>
        <fullName evidence="3">TraG family conjugative transposon ATPase</fullName>
    </submittedName>
</protein>
<dbReference type="InterPro" id="IPR053155">
    <property type="entry name" value="F-pilin_assembly_TraC"/>
</dbReference>
<evidence type="ECO:0000313" key="4">
    <source>
        <dbReference type="Proteomes" id="UP001168528"/>
    </source>
</evidence>